<dbReference type="PANTHER" id="PTHR11644:SF2">
    <property type="entry name" value="CYTIDINE DEAMINASE"/>
    <property type="match status" value="1"/>
</dbReference>
<dbReference type="InterPro" id="IPR016193">
    <property type="entry name" value="Cytidine_deaminase-like"/>
</dbReference>
<keyword evidence="5" id="KW-1185">Reference proteome</keyword>
<dbReference type="GO" id="GO:0008270">
    <property type="term" value="F:zinc ion binding"/>
    <property type="evidence" value="ECO:0007669"/>
    <property type="project" value="InterPro"/>
</dbReference>
<dbReference type="OrthoDB" id="414540at2759"/>
<sequence length="203" mass="22602">MAARVWTMSVEQRESLIKAAFEGKLFRAKQHAHNPYSKFAVGAALMAADGTIFKGANIENASYGLRPFQGIMYSALRSQRRDDLCRKNRYCQGSQRRHQVFYRTGRCNVPIPSLFKINTPHLTSAMSHRQFPRVGCAVKSFANSAHWICLFYLCLVIFPKPPGDESEGKPGITAGGVKETSIGELLPDSFGPEHLELPRTGGR</sequence>
<dbReference type="Proteomes" id="UP000620124">
    <property type="component" value="Unassembled WGS sequence"/>
</dbReference>
<gene>
    <name evidence="4" type="ORF">MVEN_00402100</name>
</gene>
<protein>
    <submittedName>
        <fullName evidence="4">Cytidine deaminase</fullName>
    </submittedName>
</protein>
<dbReference type="PANTHER" id="PTHR11644">
    <property type="entry name" value="CYTIDINE DEAMINASE"/>
    <property type="match status" value="1"/>
</dbReference>
<dbReference type="SUPFAM" id="SSF53927">
    <property type="entry name" value="Cytidine deaminase-like"/>
    <property type="match status" value="1"/>
</dbReference>
<feature type="domain" description="Cytidine/deoxycytidylate deaminase zinc-binding" evidence="3">
    <location>
        <begin position="20"/>
        <end position="73"/>
    </location>
</feature>
<evidence type="ECO:0000313" key="5">
    <source>
        <dbReference type="Proteomes" id="UP000620124"/>
    </source>
</evidence>
<dbReference type="Gene3D" id="3.40.140.10">
    <property type="entry name" value="Cytidine Deaminase, domain 2"/>
    <property type="match status" value="1"/>
</dbReference>
<dbReference type="GO" id="GO:0006139">
    <property type="term" value="P:nucleobase-containing compound metabolic process"/>
    <property type="evidence" value="ECO:0007669"/>
    <property type="project" value="UniProtKB-ARBA"/>
</dbReference>
<accession>A0A8H6YS68</accession>
<proteinExistence type="inferred from homology"/>
<dbReference type="EMBL" id="JACAZI010000003">
    <property type="protein sequence ID" value="KAF7365303.1"/>
    <property type="molecule type" value="Genomic_DNA"/>
</dbReference>
<comment type="similarity">
    <text evidence="1">Belongs to the cytidine and deoxycytidylate deaminase family.</text>
</comment>
<feature type="region of interest" description="Disordered" evidence="2">
    <location>
        <begin position="182"/>
        <end position="203"/>
    </location>
</feature>
<dbReference type="Pfam" id="PF08211">
    <property type="entry name" value="dCMP_cyt_deam_2"/>
    <property type="match status" value="1"/>
</dbReference>
<dbReference type="InterPro" id="IPR013171">
    <property type="entry name" value="Cyd/dCyd_deaminase_Zn-bd"/>
</dbReference>
<reference evidence="4" key="1">
    <citation type="submission" date="2020-05" db="EMBL/GenBank/DDBJ databases">
        <title>Mycena genomes resolve the evolution of fungal bioluminescence.</title>
        <authorList>
            <person name="Tsai I.J."/>
        </authorList>
    </citation>
    <scope>NUCLEOTIDE SEQUENCE</scope>
    <source>
        <strain evidence="4">CCC161011</strain>
    </source>
</reference>
<dbReference type="CDD" id="cd01283">
    <property type="entry name" value="cytidine_deaminase"/>
    <property type="match status" value="1"/>
</dbReference>
<evidence type="ECO:0000313" key="4">
    <source>
        <dbReference type="EMBL" id="KAF7365303.1"/>
    </source>
</evidence>
<evidence type="ECO:0000256" key="2">
    <source>
        <dbReference type="SAM" id="MobiDB-lite"/>
    </source>
</evidence>
<evidence type="ECO:0000259" key="3">
    <source>
        <dbReference type="Pfam" id="PF08211"/>
    </source>
</evidence>
<name>A0A8H6YS68_9AGAR</name>
<dbReference type="GO" id="GO:0005829">
    <property type="term" value="C:cytosol"/>
    <property type="evidence" value="ECO:0007669"/>
    <property type="project" value="TreeGrafter"/>
</dbReference>
<dbReference type="GO" id="GO:0004126">
    <property type="term" value="F:cytidine deaminase activity"/>
    <property type="evidence" value="ECO:0007669"/>
    <property type="project" value="InterPro"/>
</dbReference>
<comment type="caution">
    <text evidence="4">The sequence shown here is derived from an EMBL/GenBank/DDBJ whole genome shotgun (WGS) entry which is preliminary data.</text>
</comment>
<dbReference type="InterPro" id="IPR050202">
    <property type="entry name" value="Cyt/Deoxycyt_deaminase"/>
</dbReference>
<organism evidence="4 5">
    <name type="scientific">Mycena venus</name>
    <dbReference type="NCBI Taxonomy" id="2733690"/>
    <lineage>
        <taxon>Eukaryota</taxon>
        <taxon>Fungi</taxon>
        <taxon>Dikarya</taxon>
        <taxon>Basidiomycota</taxon>
        <taxon>Agaricomycotina</taxon>
        <taxon>Agaricomycetes</taxon>
        <taxon>Agaricomycetidae</taxon>
        <taxon>Agaricales</taxon>
        <taxon>Marasmiineae</taxon>
        <taxon>Mycenaceae</taxon>
        <taxon>Mycena</taxon>
    </lineage>
</organism>
<evidence type="ECO:0000256" key="1">
    <source>
        <dbReference type="ARBA" id="ARBA00006576"/>
    </source>
</evidence>
<dbReference type="AlphaFoldDB" id="A0A8H6YS68"/>